<sequence length="78" mass="8116">MLLNRFVCPSNTAKSAIAPAVNPLISLDVLSPKLKPVAAFPALPNKLATPSPGINPVTNCDNPEVIAPAVPCGLRLFK</sequence>
<reference evidence="1" key="2">
    <citation type="submission" date="2015-03" db="EMBL/GenBank/DDBJ databases">
        <authorList>
            <person name="Chow C.-E.T."/>
            <person name="Winget D.M."/>
            <person name="White R.A.III."/>
            <person name="Hallam S.J."/>
            <person name="Suttle C.A."/>
        </authorList>
    </citation>
    <scope>NUCLEOTIDE SEQUENCE</scope>
    <source>
        <strain evidence="1">Oxic1_4</strain>
    </source>
</reference>
<dbReference type="EMBL" id="KR029599">
    <property type="protein sequence ID" value="AKH47854.1"/>
    <property type="molecule type" value="Genomic_DNA"/>
</dbReference>
<evidence type="ECO:0000313" key="1">
    <source>
        <dbReference type="EMBL" id="AKH47854.1"/>
    </source>
</evidence>
<protein>
    <submittedName>
        <fullName evidence="1">Uncharacterized protein</fullName>
    </submittedName>
</protein>
<proteinExistence type="predicted"/>
<accession>A0A0F7L5P9</accession>
<organism evidence="1">
    <name type="scientific">uncultured marine virus</name>
    <dbReference type="NCBI Taxonomy" id="186617"/>
    <lineage>
        <taxon>Viruses</taxon>
        <taxon>environmental samples</taxon>
    </lineage>
</organism>
<name>A0A0F7L5P9_9VIRU</name>
<reference evidence="1" key="1">
    <citation type="journal article" date="2015" name="Front. Microbiol.">
        <title>Combining genomic sequencing methods to explore viral diversity and reveal potential virus-host interactions.</title>
        <authorList>
            <person name="Chow C.E."/>
            <person name="Winget D.M."/>
            <person name="White R.A.III."/>
            <person name="Hallam S.J."/>
            <person name="Suttle C.A."/>
        </authorList>
    </citation>
    <scope>NUCLEOTIDE SEQUENCE</scope>
    <source>
        <strain evidence="1">Oxic1_4</strain>
    </source>
</reference>